<gene>
    <name evidence="1" type="ORF">CNEO2_190074</name>
</gene>
<organism evidence="1 2">
    <name type="scientific">Clostridium neonatale</name>
    <dbReference type="NCBI Taxonomy" id="137838"/>
    <lineage>
        <taxon>Bacteria</taxon>
        <taxon>Bacillati</taxon>
        <taxon>Bacillota</taxon>
        <taxon>Clostridia</taxon>
        <taxon>Eubacteriales</taxon>
        <taxon>Clostridiaceae</taxon>
        <taxon>Clostridium</taxon>
    </lineage>
</organism>
<proteinExistence type="predicted"/>
<comment type="caution">
    <text evidence="1">The sequence shown here is derived from an EMBL/GenBank/DDBJ whole genome shotgun (WGS) entry which is preliminary data.</text>
</comment>
<dbReference type="EMBL" id="CAMTCP010000110">
    <property type="protein sequence ID" value="CAI3555859.1"/>
    <property type="molecule type" value="Genomic_DNA"/>
</dbReference>
<name>A0AAD1YDR2_9CLOT</name>
<evidence type="ECO:0000313" key="2">
    <source>
        <dbReference type="Proteomes" id="UP001189143"/>
    </source>
</evidence>
<sequence>MPKINNLKIKNMKSYIVILYKSKKKCKKRQINLKCVTKTI</sequence>
<evidence type="ECO:0000313" key="1">
    <source>
        <dbReference type="EMBL" id="CAI3555859.1"/>
    </source>
</evidence>
<reference evidence="1" key="1">
    <citation type="submission" date="2022-10" db="EMBL/GenBank/DDBJ databases">
        <authorList>
            <person name="Aires J."/>
            <person name="Mesa V."/>
        </authorList>
    </citation>
    <scope>NUCLEOTIDE SEQUENCE</scope>
    <source>
        <strain evidence="1">Clostridium neonatale JD116</strain>
    </source>
</reference>
<accession>A0AAD1YDR2</accession>
<dbReference type="Proteomes" id="UP001189143">
    <property type="component" value="Unassembled WGS sequence"/>
</dbReference>
<dbReference type="AlphaFoldDB" id="A0AAD1YDR2"/>
<protein>
    <submittedName>
        <fullName evidence="1">Uncharacterized protein</fullName>
    </submittedName>
</protein>